<dbReference type="OrthoDB" id="260382at2"/>
<dbReference type="Pfam" id="PF13400">
    <property type="entry name" value="Tad"/>
    <property type="match status" value="1"/>
</dbReference>
<protein>
    <recommendedName>
        <fullName evidence="2">Putative Flp pilus-assembly TadG-like N-terminal domain-containing protein</fullName>
    </recommendedName>
</protein>
<dbReference type="RefSeq" id="WP_105353965.1">
    <property type="nucleotide sequence ID" value="NZ_PUIB01000011.1"/>
</dbReference>
<evidence type="ECO:0000256" key="1">
    <source>
        <dbReference type="SAM" id="Phobius"/>
    </source>
</evidence>
<organism evidence="3 4">
    <name type="scientific">Blastopirellula marina</name>
    <dbReference type="NCBI Taxonomy" id="124"/>
    <lineage>
        <taxon>Bacteria</taxon>
        <taxon>Pseudomonadati</taxon>
        <taxon>Planctomycetota</taxon>
        <taxon>Planctomycetia</taxon>
        <taxon>Pirellulales</taxon>
        <taxon>Pirellulaceae</taxon>
        <taxon>Blastopirellula</taxon>
    </lineage>
</organism>
<comment type="caution">
    <text evidence="3">The sequence shown here is derived from an EMBL/GenBank/DDBJ whole genome shotgun (WGS) entry which is preliminary data.</text>
</comment>
<reference evidence="3 4" key="1">
    <citation type="submission" date="2018-02" db="EMBL/GenBank/DDBJ databases">
        <title>Comparative genomes isolates from brazilian mangrove.</title>
        <authorList>
            <person name="Araujo J.E."/>
            <person name="Taketani R.G."/>
            <person name="Silva M.C.P."/>
            <person name="Loureco M.V."/>
            <person name="Andreote F.D."/>
        </authorList>
    </citation>
    <scope>NUCLEOTIDE SEQUENCE [LARGE SCALE GENOMIC DNA]</scope>
    <source>
        <strain evidence="3 4">NAP PRIS-MGV</strain>
    </source>
</reference>
<gene>
    <name evidence="3" type="ORF">C5Y98_10715</name>
</gene>
<evidence type="ECO:0000313" key="4">
    <source>
        <dbReference type="Proteomes" id="UP000239388"/>
    </source>
</evidence>
<proteinExistence type="predicted"/>
<feature type="domain" description="Putative Flp pilus-assembly TadG-like N-terminal" evidence="2">
    <location>
        <begin position="12"/>
        <end position="58"/>
    </location>
</feature>
<keyword evidence="1" id="KW-0812">Transmembrane</keyword>
<evidence type="ECO:0000313" key="3">
    <source>
        <dbReference type="EMBL" id="PQO38515.1"/>
    </source>
</evidence>
<dbReference type="EMBL" id="PUIB01000011">
    <property type="protein sequence ID" value="PQO38515.1"/>
    <property type="molecule type" value="Genomic_DNA"/>
</dbReference>
<dbReference type="InterPro" id="IPR028087">
    <property type="entry name" value="Tad_N"/>
</dbReference>
<evidence type="ECO:0000259" key="2">
    <source>
        <dbReference type="Pfam" id="PF13400"/>
    </source>
</evidence>
<feature type="transmembrane region" description="Helical" evidence="1">
    <location>
        <begin position="12"/>
        <end position="33"/>
    </location>
</feature>
<accession>A0A2S8G240</accession>
<dbReference type="Proteomes" id="UP000239388">
    <property type="component" value="Unassembled WGS sequence"/>
</dbReference>
<dbReference type="AlphaFoldDB" id="A0A2S8G240"/>
<keyword evidence="1" id="KW-0472">Membrane</keyword>
<keyword evidence="1" id="KW-1133">Transmembrane helix</keyword>
<sequence>MNRNHATKHDSGKILVLAAILMPVLMGIAAIIFDGGKMVVDRRDMQHVADSAALAAGMEIRSEKSVEEVILAAREFAVDYAGYADNEVEVNVPPTEGAYSGSNNHVEVVIRRNYAPLIMVQLDGITSWPIEVRAVAGVEPVTEGAVMVALDPHPDTREVPVLGAMLNDIDAVETITDSLQQVNVVGTVGSIPIVGNLFTSLLVSLTTEDAPTELEGLIDYALATFPGFAAPAIIGGVEVEGFGVLIVDGAIHVNTEWGGKDENGDPAGMSAGPPYGVATMPLLATSFIQAEDIRVVGGVDHPERFSAMNPTDPFPLQANRLPVPDPFASLPTPAESIDEDNVSTTIANPTDLVRVALLPAFAEDIVDQALALIPAALRSLLDPVLEPVVELLSTDNIEPGVYHSITLIDLWGGIRLQPGIYILRGATNDVPRPLTILGPVQANGVMFYITNSPAFAAETGSPDVADDPAALPDTDIQDLLPSAVILPLLPNANISGLNDSGSPFDGFLLFQRRTDRRPIVMEICQNRVRGTIYAKWSNLLLLGCGGTNDMRLVAGTLRFVLREDTRLTPQTRLPPARDVLLLE</sequence>
<name>A0A2S8G240_9BACT</name>